<feature type="chain" id="PRO_5017310715" evidence="3">
    <location>
        <begin position="24"/>
        <end position="406"/>
    </location>
</feature>
<evidence type="ECO:0000313" key="7">
    <source>
        <dbReference type="Proteomes" id="UP000280696"/>
    </source>
</evidence>
<feature type="domain" description="M23ase beta-sheet core" evidence="4">
    <location>
        <begin position="305"/>
        <end position="400"/>
    </location>
</feature>
<evidence type="ECO:0000256" key="2">
    <source>
        <dbReference type="SAM" id="Coils"/>
    </source>
</evidence>
<evidence type="ECO:0000259" key="4">
    <source>
        <dbReference type="Pfam" id="PF01551"/>
    </source>
</evidence>
<feature type="signal peptide" evidence="3">
    <location>
        <begin position="1"/>
        <end position="23"/>
    </location>
</feature>
<sequence>MKRWKNMVCVLVCLGLVLGIARKCETTVYASELTNESIKKKEAEINKAKEEKKALQSGLTDVKALKKKLEASKADLASYVAELDADLNSIQTKLNELKAMVEEKEEEIEVKTKELEEAIDTQQVQYEAMKNRIKFMYEKGDTLFLELFLEAKSFGDMLNKADYIEMLSSYDRKMLDEYVAYAEYVALCKEGLEEEREVLEEARAAAKEEEASLNELIAAKEQEIYRVSGDIQSQEAAIKEYEASIAAENETIAALEAAVAEEKKKLAAEQARKYDGGMFAWPAPSYTRISDEYGNRLHPVLNVTKFHNGLDMAAPGGSPILAAYDGTVVAAAYSGSMGNYIMIDHGDSLYTIYMHASALYVSKGAEVSKGQKIAAVGSTGRSTGNHLHFGVRLNGSYVNPRNYLGG</sequence>
<dbReference type="Pfam" id="PF01551">
    <property type="entry name" value="Peptidase_M23"/>
    <property type="match status" value="1"/>
</dbReference>
<dbReference type="Pfam" id="PF24568">
    <property type="entry name" value="CC_PcsB"/>
    <property type="match status" value="1"/>
</dbReference>
<dbReference type="Gene3D" id="2.70.70.10">
    <property type="entry name" value="Glucose Permease (Domain IIA)"/>
    <property type="match status" value="1"/>
</dbReference>
<dbReference type="SUPFAM" id="SSF51261">
    <property type="entry name" value="Duplicated hybrid motif"/>
    <property type="match status" value="1"/>
</dbReference>
<dbReference type="InterPro" id="IPR057309">
    <property type="entry name" value="PcsB_CC"/>
</dbReference>
<proteinExistence type="predicted"/>
<dbReference type="InterPro" id="IPR011055">
    <property type="entry name" value="Dup_hybrid_motif"/>
</dbReference>
<dbReference type="OrthoDB" id="5623881at2"/>
<evidence type="ECO:0000259" key="5">
    <source>
        <dbReference type="Pfam" id="PF24568"/>
    </source>
</evidence>
<dbReference type="AlphaFoldDB" id="A0A3A9AKM0"/>
<comment type="caution">
    <text evidence="6">The sequence shown here is derived from an EMBL/GenBank/DDBJ whole genome shotgun (WGS) entry which is preliminary data.</text>
</comment>
<keyword evidence="7" id="KW-1185">Reference proteome</keyword>
<reference evidence="6 7" key="1">
    <citation type="submission" date="2018-09" db="EMBL/GenBank/DDBJ databases">
        <title>Murine metabolic-syndrome-specific gut microbial biobank.</title>
        <authorList>
            <person name="Liu C."/>
        </authorList>
    </citation>
    <scope>NUCLEOTIDE SEQUENCE [LARGE SCALE GENOMIC DNA]</scope>
    <source>
        <strain evidence="6 7">0.1xD8-82</strain>
    </source>
</reference>
<dbReference type="PANTHER" id="PTHR21666:SF270">
    <property type="entry name" value="MUREIN HYDROLASE ACTIVATOR ENVC"/>
    <property type="match status" value="1"/>
</dbReference>
<dbReference type="Proteomes" id="UP000280696">
    <property type="component" value="Unassembled WGS sequence"/>
</dbReference>
<evidence type="ECO:0000313" key="6">
    <source>
        <dbReference type="EMBL" id="RKI91919.1"/>
    </source>
</evidence>
<dbReference type="InterPro" id="IPR016047">
    <property type="entry name" value="M23ase_b-sheet_dom"/>
</dbReference>
<dbReference type="CDD" id="cd12797">
    <property type="entry name" value="M23_peptidase"/>
    <property type="match status" value="1"/>
</dbReference>
<evidence type="ECO:0000256" key="3">
    <source>
        <dbReference type="SAM" id="SignalP"/>
    </source>
</evidence>
<gene>
    <name evidence="6" type="ORF">D7V94_07470</name>
</gene>
<protein>
    <submittedName>
        <fullName evidence="6">Peptidase M23</fullName>
    </submittedName>
</protein>
<dbReference type="EMBL" id="RAYQ01000006">
    <property type="protein sequence ID" value="RKI91919.1"/>
    <property type="molecule type" value="Genomic_DNA"/>
</dbReference>
<evidence type="ECO:0000256" key="1">
    <source>
        <dbReference type="ARBA" id="ARBA00022729"/>
    </source>
</evidence>
<dbReference type="PANTHER" id="PTHR21666">
    <property type="entry name" value="PEPTIDASE-RELATED"/>
    <property type="match status" value="1"/>
</dbReference>
<feature type="coiled-coil region" evidence="2">
    <location>
        <begin position="31"/>
        <end position="132"/>
    </location>
</feature>
<dbReference type="Gene3D" id="6.10.250.3150">
    <property type="match status" value="1"/>
</dbReference>
<dbReference type="GO" id="GO:0004222">
    <property type="term" value="F:metalloendopeptidase activity"/>
    <property type="evidence" value="ECO:0007669"/>
    <property type="project" value="TreeGrafter"/>
</dbReference>
<name>A0A3A9AKM0_9FIRM</name>
<feature type="coiled-coil region" evidence="2">
    <location>
        <begin position="189"/>
        <end position="272"/>
    </location>
</feature>
<dbReference type="InterPro" id="IPR050570">
    <property type="entry name" value="Cell_wall_metabolism_enzyme"/>
</dbReference>
<keyword evidence="1 3" id="KW-0732">Signal</keyword>
<keyword evidence="2" id="KW-0175">Coiled coil</keyword>
<accession>A0A3A9AKM0</accession>
<organism evidence="6 7">
    <name type="scientific">Parablautia intestinalis</name>
    <dbReference type="NCBI Taxonomy" id="2320100"/>
    <lineage>
        <taxon>Bacteria</taxon>
        <taxon>Bacillati</taxon>
        <taxon>Bacillota</taxon>
        <taxon>Clostridia</taxon>
        <taxon>Lachnospirales</taxon>
        <taxon>Lachnospiraceae</taxon>
        <taxon>Parablautia</taxon>
    </lineage>
</organism>
<feature type="domain" description="Peptidoglycan hydrolase PcsB coiled-coil" evidence="5">
    <location>
        <begin position="113"/>
        <end position="180"/>
    </location>
</feature>